<sequence length="347" mass="39283">MNLLNLILILVLITLFSVNAIAAREPFTPPKIKEIIENNVTHTLPIPEEKSDIHYLSYPLQYAEAELLASQLSQNNPPLLSKKGKVFADKQTNNLIFEDTQRHIERLQSWLKKIDIPQQQVQITAYIINTSREALYELGIFWELSTDKINQVGISRLNIHQPAPSSIPHIAFNIAKIKSHLLSLELSALEQENQLSIIASPRLMASHNHSASIKQGTEIPYIIQSKNKSQIKFKEAILGMEVTPTILRGGKVRLSLKISQNTPNTSLLANTYQHIAINKQEISTQVTINHGETLILGGIFQQKKNNQQQKIPYLADIPFFGQLFTKDGKQTYHRELVIFITPQLINI</sequence>
<organism evidence="8 9">
    <name type="scientific">Arsenophonus nasoniae</name>
    <name type="common">son-killer infecting Nasonia vitripennis</name>
    <dbReference type="NCBI Taxonomy" id="638"/>
    <lineage>
        <taxon>Bacteria</taxon>
        <taxon>Pseudomonadati</taxon>
        <taxon>Pseudomonadota</taxon>
        <taxon>Gammaproteobacteria</taxon>
        <taxon>Enterobacterales</taxon>
        <taxon>Morganellaceae</taxon>
        <taxon>Arsenophonus</taxon>
    </lineage>
</organism>
<evidence type="ECO:0000313" key="9">
    <source>
        <dbReference type="Proteomes" id="UP001177597"/>
    </source>
</evidence>
<gene>
    <name evidence="8" type="ORF">QE207_02145</name>
</gene>
<keyword evidence="2" id="KW-0732">Signal</keyword>
<dbReference type="InterPro" id="IPR001775">
    <property type="entry name" value="GspD/PilQ"/>
</dbReference>
<dbReference type="GO" id="GO:0009306">
    <property type="term" value="P:protein secretion"/>
    <property type="evidence" value="ECO:0007669"/>
    <property type="project" value="InterPro"/>
</dbReference>
<protein>
    <submittedName>
        <fullName evidence="8">Secretin N-terminal domain-containing protein</fullName>
    </submittedName>
</protein>
<evidence type="ECO:0000256" key="2">
    <source>
        <dbReference type="ARBA" id="ARBA00022729"/>
    </source>
</evidence>
<comment type="subcellular location">
    <subcellularLocation>
        <location evidence="5">Cell outer membrane</location>
    </subcellularLocation>
    <subcellularLocation>
        <location evidence="1">Membrane</location>
    </subcellularLocation>
</comment>
<dbReference type="PROSITE" id="PS00875">
    <property type="entry name" value="T2SP_D"/>
    <property type="match status" value="1"/>
</dbReference>
<feature type="domain" description="Type II/III secretion system secretin-like" evidence="6">
    <location>
        <begin position="188"/>
        <end position="345"/>
    </location>
</feature>
<dbReference type="PRINTS" id="PR00811">
    <property type="entry name" value="BCTERIALGSPD"/>
</dbReference>
<dbReference type="PANTHER" id="PTHR30604:SF1">
    <property type="entry name" value="DNA UTILIZATION PROTEIN HOFQ"/>
    <property type="match status" value="1"/>
</dbReference>
<evidence type="ECO:0000256" key="3">
    <source>
        <dbReference type="ARBA" id="ARBA00023136"/>
    </source>
</evidence>
<keyword evidence="5" id="KW-0813">Transport</keyword>
<dbReference type="GO" id="GO:0009279">
    <property type="term" value="C:cell outer membrane"/>
    <property type="evidence" value="ECO:0007669"/>
    <property type="project" value="UniProtKB-SubCell"/>
</dbReference>
<dbReference type="InterPro" id="IPR038591">
    <property type="entry name" value="NolW-like_sf"/>
</dbReference>
<accession>A0AA95GFN3</accession>
<evidence type="ECO:0000256" key="4">
    <source>
        <dbReference type="RuleBase" id="RU004003"/>
    </source>
</evidence>
<dbReference type="AlphaFoldDB" id="A0AA95GFN3"/>
<dbReference type="Gene3D" id="3.30.1370.120">
    <property type="match status" value="1"/>
</dbReference>
<dbReference type="InterPro" id="IPR004846">
    <property type="entry name" value="T2SS/T3SS_dom"/>
</dbReference>
<dbReference type="RefSeq" id="WP_280629385.1">
    <property type="nucleotide sequence ID" value="NZ_CP123498.1"/>
</dbReference>
<name>A0AA95GFN3_9GAMM</name>
<keyword evidence="3" id="KW-0472">Membrane</keyword>
<dbReference type="PANTHER" id="PTHR30604">
    <property type="entry name" value="PROTEIN TRANSPORT PROTEIN HOFQ"/>
    <property type="match status" value="1"/>
</dbReference>
<comment type="similarity">
    <text evidence="4">Belongs to the bacterial secretin family.</text>
</comment>
<proteinExistence type="inferred from homology"/>
<evidence type="ECO:0000313" key="8">
    <source>
        <dbReference type="EMBL" id="WGL95455.1"/>
    </source>
</evidence>
<evidence type="ECO:0000259" key="6">
    <source>
        <dbReference type="Pfam" id="PF00263"/>
    </source>
</evidence>
<dbReference type="InterPro" id="IPR004845">
    <property type="entry name" value="T2SS_GspD_CS"/>
</dbReference>
<dbReference type="InterPro" id="IPR005644">
    <property type="entry name" value="NolW-like"/>
</dbReference>
<evidence type="ECO:0000256" key="1">
    <source>
        <dbReference type="ARBA" id="ARBA00004370"/>
    </source>
</evidence>
<dbReference type="Proteomes" id="UP001177597">
    <property type="component" value="Chromosome"/>
</dbReference>
<dbReference type="Pfam" id="PF03958">
    <property type="entry name" value="Secretin_N"/>
    <property type="match status" value="1"/>
</dbReference>
<dbReference type="Pfam" id="PF00263">
    <property type="entry name" value="Secretin"/>
    <property type="match status" value="1"/>
</dbReference>
<reference evidence="8" key="1">
    <citation type="submission" date="2023-04" db="EMBL/GenBank/DDBJ databases">
        <title>Genome dynamics across the evolutionary transition to endosymbiosis.</title>
        <authorList>
            <person name="Siozios S."/>
            <person name="Nadal-Jimenez P."/>
            <person name="Azagi T."/>
            <person name="Sprong H."/>
            <person name="Frost C.L."/>
            <person name="Parratt S.R."/>
            <person name="Taylor G."/>
            <person name="Brettell L."/>
            <person name="Lew K.C."/>
            <person name="Croft L."/>
            <person name="King K.C."/>
            <person name="Brockhurst M.A."/>
            <person name="Hypsa V."/>
            <person name="Novakova E."/>
            <person name="Darby A.C."/>
            <person name="Hurst G.D.D."/>
        </authorList>
    </citation>
    <scope>NUCLEOTIDE SEQUENCE</scope>
    <source>
        <strain evidence="8">AIh</strain>
    </source>
</reference>
<dbReference type="EMBL" id="CP123498">
    <property type="protein sequence ID" value="WGL95455.1"/>
    <property type="molecule type" value="Genomic_DNA"/>
</dbReference>
<feature type="domain" description="NolW-like" evidence="7">
    <location>
        <begin position="57"/>
        <end position="120"/>
    </location>
</feature>
<dbReference type="InterPro" id="IPR051808">
    <property type="entry name" value="Type_IV_pilus_biogenesis"/>
</dbReference>
<evidence type="ECO:0000259" key="7">
    <source>
        <dbReference type="Pfam" id="PF03958"/>
    </source>
</evidence>
<evidence type="ECO:0000256" key="5">
    <source>
        <dbReference type="RuleBase" id="RU004004"/>
    </source>
</evidence>